<evidence type="ECO:0000313" key="1">
    <source>
        <dbReference type="EMBL" id="OLP04586.1"/>
    </source>
</evidence>
<accession>A0A1Q8Y955</accession>
<protein>
    <submittedName>
        <fullName evidence="1">Uncharacterized protein</fullName>
    </submittedName>
</protein>
<gene>
    <name evidence="1" type="ORF">BLL52_4317</name>
</gene>
<comment type="caution">
    <text evidence="1">The sequence shown here is derived from an EMBL/GenBank/DDBJ whole genome shotgun (WGS) entry which is preliminary data.</text>
</comment>
<sequence>MASANAHDQFLSFAPMLNPDFFLARWVFEWVSPCEQPGGMLICVTGSGNG</sequence>
<evidence type="ECO:0000313" key="2">
    <source>
        <dbReference type="Proteomes" id="UP000185911"/>
    </source>
</evidence>
<dbReference type="EMBL" id="MSYM01000020">
    <property type="protein sequence ID" value="OLP04586.1"/>
    <property type="molecule type" value="Genomic_DNA"/>
</dbReference>
<dbReference type="AlphaFoldDB" id="A0A1Q8Y955"/>
<dbReference type="Proteomes" id="UP000185911">
    <property type="component" value="Unassembled WGS sequence"/>
</dbReference>
<organism evidence="1 2">
    <name type="scientific">Rhodoferax antarcticus ANT.BR</name>
    <dbReference type="NCBI Taxonomy" id="1111071"/>
    <lineage>
        <taxon>Bacteria</taxon>
        <taxon>Pseudomonadati</taxon>
        <taxon>Pseudomonadota</taxon>
        <taxon>Betaproteobacteria</taxon>
        <taxon>Burkholderiales</taxon>
        <taxon>Comamonadaceae</taxon>
        <taxon>Rhodoferax</taxon>
    </lineage>
</organism>
<proteinExistence type="predicted"/>
<name>A0A1Q8Y955_9BURK</name>
<reference evidence="1 2" key="1">
    <citation type="submission" date="2017-01" db="EMBL/GenBank/DDBJ databases">
        <title>Genome sequence of Rhodoferax antarcticus ANT.BR, a psychrophilic purple nonsulfur bacterium from an Antarctic microbial mat.</title>
        <authorList>
            <person name="Baker J."/>
            <person name="Riester C."/>
            <person name="Skinner B."/>
            <person name="Newell A."/>
            <person name="Swingley W."/>
            <person name="Madigan M."/>
            <person name="Jung D."/>
            <person name="Asao M."/>
            <person name="Chen M."/>
            <person name="Loughlin P."/>
            <person name="Pan H."/>
            <person name="Lin S."/>
            <person name="Li N."/>
            <person name="Shaw J."/>
            <person name="Prado M."/>
            <person name="Sherman C."/>
            <person name="Li X."/>
            <person name="Tang J."/>
            <person name="Blankenship R."/>
            <person name="Zhao T."/>
            <person name="Touchman J."/>
            <person name="Sattley M."/>
        </authorList>
    </citation>
    <scope>NUCLEOTIDE SEQUENCE [LARGE SCALE GENOMIC DNA]</scope>
    <source>
        <strain evidence="1 2">ANT.BR</strain>
    </source>
</reference>
<keyword evidence="2" id="KW-1185">Reference proteome</keyword>